<dbReference type="CDD" id="cd13603">
    <property type="entry name" value="PBP2_TRAP_Siap_TeaA_like"/>
    <property type="match status" value="1"/>
</dbReference>
<evidence type="ECO:0000313" key="4">
    <source>
        <dbReference type="Proteomes" id="UP000243073"/>
    </source>
</evidence>
<evidence type="ECO:0000256" key="1">
    <source>
        <dbReference type="ARBA" id="ARBA00022729"/>
    </source>
</evidence>
<dbReference type="PANTHER" id="PTHR33376">
    <property type="match status" value="1"/>
</dbReference>
<evidence type="ECO:0000256" key="2">
    <source>
        <dbReference type="SAM" id="SignalP"/>
    </source>
</evidence>
<organism evidence="3 4">
    <name type="scientific">Oceanisphaera psychrotolerans</name>
    <dbReference type="NCBI Taxonomy" id="1414654"/>
    <lineage>
        <taxon>Bacteria</taxon>
        <taxon>Pseudomonadati</taxon>
        <taxon>Pseudomonadota</taxon>
        <taxon>Gammaproteobacteria</taxon>
        <taxon>Aeromonadales</taxon>
        <taxon>Aeromonadaceae</taxon>
        <taxon>Oceanisphaera</taxon>
    </lineage>
</organism>
<evidence type="ECO:0008006" key="5">
    <source>
        <dbReference type="Google" id="ProtNLM"/>
    </source>
</evidence>
<feature type="chain" id="PRO_5009632318" description="C4-dicarboxylate ABC transporter substrate-binding protein" evidence="2">
    <location>
        <begin position="29"/>
        <end position="332"/>
    </location>
</feature>
<dbReference type="PANTHER" id="PTHR33376:SF4">
    <property type="entry name" value="SIALIC ACID-BINDING PERIPLASMIC PROTEIN SIAP"/>
    <property type="match status" value="1"/>
</dbReference>
<keyword evidence="4" id="KW-1185">Reference proteome</keyword>
<reference evidence="3 4" key="1">
    <citation type="submission" date="2016-07" db="EMBL/GenBank/DDBJ databases">
        <title>Draft Genome Sequence of Oceanisphaera psychrotolerans, isolated from coastal sediment samples.</title>
        <authorList>
            <person name="Zhuo S."/>
            <person name="Ruan Z."/>
        </authorList>
    </citation>
    <scope>NUCLEOTIDE SEQUENCE [LARGE SCALE GENOMIC DNA]</scope>
    <source>
        <strain evidence="3 4">LAM-WHM-ZC</strain>
    </source>
</reference>
<accession>A0A1J4QDL0</accession>
<dbReference type="RefSeq" id="WP_071472810.1">
    <property type="nucleotide sequence ID" value="NZ_MDKE01000022.1"/>
</dbReference>
<dbReference type="Pfam" id="PF03480">
    <property type="entry name" value="DctP"/>
    <property type="match status" value="1"/>
</dbReference>
<dbReference type="STRING" id="1414654.BFR47_02385"/>
<dbReference type="NCBIfam" id="NF037995">
    <property type="entry name" value="TRAP_S1"/>
    <property type="match status" value="1"/>
</dbReference>
<dbReference type="SUPFAM" id="SSF53850">
    <property type="entry name" value="Periplasmic binding protein-like II"/>
    <property type="match status" value="1"/>
</dbReference>
<dbReference type="GO" id="GO:0055085">
    <property type="term" value="P:transmembrane transport"/>
    <property type="evidence" value="ECO:0007669"/>
    <property type="project" value="InterPro"/>
</dbReference>
<dbReference type="InterPro" id="IPR038404">
    <property type="entry name" value="TRAP_DctP_sf"/>
</dbReference>
<proteinExistence type="predicted"/>
<evidence type="ECO:0000313" key="3">
    <source>
        <dbReference type="EMBL" id="OIN09142.1"/>
    </source>
</evidence>
<keyword evidence="1 2" id="KW-0732">Signal</keyword>
<dbReference type="Proteomes" id="UP000243073">
    <property type="component" value="Unassembled WGS sequence"/>
</dbReference>
<dbReference type="AlphaFoldDB" id="A0A1J4QDL0"/>
<feature type="signal peptide" evidence="2">
    <location>
        <begin position="1"/>
        <end position="28"/>
    </location>
</feature>
<comment type="caution">
    <text evidence="3">The sequence shown here is derived from an EMBL/GenBank/DDBJ whole genome shotgun (WGS) entry which is preliminary data.</text>
</comment>
<name>A0A1J4QDL0_9GAMM</name>
<dbReference type="OrthoDB" id="9771186at2"/>
<dbReference type="Gene3D" id="3.40.190.170">
    <property type="entry name" value="Bacterial extracellular solute-binding protein, family 7"/>
    <property type="match status" value="1"/>
</dbReference>
<dbReference type="EMBL" id="MDKE01000022">
    <property type="protein sequence ID" value="OIN09142.1"/>
    <property type="molecule type" value="Genomic_DNA"/>
</dbReference>
<gene>
    <name evidence="3" type="ORF">BFR47_02385</name>
</gene>
<protein>
    <recommendedName>
        <fullName evidence="5">C4-dicarboxylate ABC transporter substrate-binding protein</fullName>
    </recommendedName>
</protein>
<dbReference type="InterPro" id="IPR018389">
    <property type="entry name" value="DctP_fam"/>
</dbReference>
<sequence length="332" mass="35925">MNKKMGKRVKRNIVAVLASFAITPLAMAADYSMKLGLIAPVGHPVEVAAQSFAQEVEKNSDGKISVKVFPGGQLGGEIELQDQVALGTIQAANIGTPVMSGKLKKLDILNMYYLWKDRDHMSRVLSGAIGQALWDEYRNSTGISVIASNWQQGTRHALMKRAAVKPGDLAGIKIRVPAGVPLYNDLWQGMGANPVPLAFPEANAAMKTGVVDAIELPFDWMIKGGFVELGSHVALTGHYLYSNVMVVNGRWLDKLPEDLAGIVVEAAKNAGELNTRLVMEGEDALRGEIQSKGVTFVDTDYAAFQQSVQPVYNAKMEVWGQALFDQVQAASQ</sequence>